<comment type="similarity">
    <text evidence="2">Belongs to the class-IV pyridoxal-phosphate-dependent aminotransferase family.</text>
</comment>
<dbReference type="SUPFAM" id="SSF56752">
    <property type="entry name" value="D-aminoacid aminotransferase-like PLP-dependent enzymes"/>
    <property type="match status" value="1"/>
</dbReference>
<evidence type="ECO:0000256" key="1">
    <source>
        <dbReference type="ARBA" id="ARBA00001933"/>
    </source>
</evidence>
<dbReference type="Pfam" id="PF01063">
    <property type="entry name" value="Aminotran_4"/>
    <property type="match status" value="1"/>
</dbReference>
<evidence type="ECO:0000256" key="4">
    <source>
        <dbReference type="ARBA" id="ARBA00022898"/>
    </source>
</evidence>
<dbReference type="GO" id="GO:0005829">
    <property type="term" value="C:cytosol"/>
    <property type="evidence" value="ECO:0007669"/>
    <property type="project" value="TreeGrafter"/>
</dbReference>
<dbReference type="InterPro" id="IPR050571">
    <property type="entry name" value="Class-IV_PLP-Dep_Aminotrnsfr"/>
</dbReference>
<dbReference type="EC" id="4.1.3.38" evidence="8 10"/>
<dbReference type="InterPro" id="IPR001544">
    <property type="entry name" value="Aminotrans_IV"/>
</dbReference>
<evidence type="ECO:0000256" key="8">
    <source>
        <dbReference type="ARBA" id="ARBA00035676"/>
    </source>
</evidence>
<evidence type="ECO:0000256" key="10">
    <source>
        <dbReference type="NCBIfam" id="TIGR03461"/>
    </source>
</evidence>
<keyword evidence="6 11" id="KW-0456">Lyase</keyword>
<dbReference type="InterPro" id="IPR043132">
    <property type="entry name" value="BCAT-like_C"/>
</dbReference>
<sequence>MTADLCWVDGVLSDSLPLPDRGFAFGDGLFETLLLVDGRAVLAEFHQQRLARGLEVLGFPVPALSLDAVIAQAAAAAPAGAAALRVTVTRGSGPRGYAPPLPVTPRVVAQLTPLAVEPAHWQVPARLGVSATVCPSRPALAGLKHLNRLEQVLAAAECQRERWDEAVMLDADGAAVSVIAGNLFAVVEGKLMTPDVADCGVAGTRRRAVIERWAPALNLSVAQARLSVAELEAVDEVFYCNSLQGIRAVAQIGTRSWGDTPVARALHNLHCRELTAVGPA</sequence>
<evidence type="ECO:0000313" key="12">
    <source>
        <dbReference type="Proteomes" id="UP000321039"/>
    </source>
</evidence>
<evidence type="ECO:0000256" key="6">
    <source>
        <dbReference type="ARBA" id="ARBA00023239"/>
    </source>
</evidence>
<gene>
    <name evidence="11" type="primary">pabC</name>
    <name evidence="11" type="ORF">FV139_20470</name>
</gene>
<keyword evidence="12" id="KW-1185">Reference proteome</keyword>
<keyword evidence="4" id="KW-0663">Pyridoxal phosphate</keyword>
<dbReference type="InterPro" id="IPR036038">
    <property type="entry name" value="Aminotransferase-like"/>
</dbReference>
<dbReference type="GO" id="GO:0046656">
    <property type="term" value="P:folic acid biosynthetic process"/>
    <property type="evidence" value="ECO:0007669"/>
    <property type="project" value="UniProtKB-KW"/>
</dbReference>
<comment type="pathway">
    <text evidence="7">Cofactor biosynthesis; tetrahydrofolate biosynthesis; 4-aminobenzoate from chorismate: step 2/2.</text>
</comment>
<dbReference type="GO" id="GO:0008153">
    <property type="term" value="P:4-aminobenzoate biosynthetic process"/>
    <property type="evidence" value="ECO:0007669"/>
    <property type="project" value="UniProtKB-UniRule"/>
</dbReference>
<keyword evidence="5" id="KW-0289">Folate biosynthesis</keyword>
<evidence type="ECO:0000256" key="9">
    <source>
        <dbReference type="ARBA" id="ARBA00049529"/>
    </source>
</evidence>
<dbReference type="Gene3D" id="3.30.470.10">
    <property type="match status" value="1"/>
</dbReference>
<dbReference type="GO" id="GO:0008696">
    <property type="term" value="F:4-amino-4-deoxychorismate lyase activity"/>
    <property type="evidence" value="ECO:0007669"/>
    <property type="project" value="UniProtKB-UniRule"/>
</dbReference>
<dbReference type="EMBL" id="VRZA01000012">
    <property type="protein sequence ID" value="TXS89057.1"/>
    <property type="molecule type" value="Genomic_DNA"/>
</dbReference>
<proteinExistence type="inferred from homology"/>
<protein>
    <recommendedName>
        <fullName evidence="8 10">Aminodeoxychorismate lyase</fullName>
        <ecNumber evidence="8 10">4.1.3.38</ecNumber>
    </recommendedName>
</protein>
<dbReference type="InterPro" id="IPR017824">
    <property type="entry name" value="Aminodeoxychorismate_lyase_IV"/>
</dbReference>
<comment type="subunit">
    <text evidence="3">Homodimer.</text>
</comment>
<evidence type="ECO:0000256" key="2">
    <source>
        <dbReference type="ARBA" id="ARBA00009320"/>
    </source>
</evidence>
<dbReference type="GO" id="GO:0030170">
    <property type="term" value="F:pyridoxal phosphate binding"/>
    <property type="evidence" value="ECO:0007669"/>
    <property type="project" value="InterPro"/>
</dbReference>
<name>A0A5C8ZNC3_9GAMM</name>
<dbReference type="Proteomes" id="UP000321039">
    <property type="component" value="Unassembled WGS sequence"/>
</dbReference>
<evidence type="ECO:0000256" key="7">
    <source>
        <dbReference type="ARBA" id="ARBA00035633"/>
    </source>
</evidence>
<organism evidence="11 12">
    <name type="scientific">Parahaliea maris</name>
    <dbReference type="NCBI Taxonomy" id="2716870"/>
    <lineage>
        <taxon>Bacteria</taxon>
        <taxon>Pseudomonadati</taxon>
        <taxon>Pseudomonadota</taxon>
        <taxon>Gammaproteobacteria</taxon>
        <taxon>Cellvibrionales</taxon>
        <taxon>Halieaceae</taxon>
        <taxon>Parahaliea</taxon>
    </lineage>
</organism>
<dbReference type="NCBIfam" id="TIGR03461">
    <property type="entry name" value="pabC_Proteo"/>
    <property type="match status" value="1"/>
</dbReference>
<accession>A0A5C8ZNC3</accession>
<dbReference type="PANTHER" id="PTHR42743:SF2">
    <property type="entry name" value="AMINODEOXYCHORISMATE LYASE"/>
    <property type="match status" value="1"/>
</dbReference>
<comment type="catalytic activity">
    <reaction evidence="9">
        <text>4-amino-4-deoxychorismate = 4-aminobenzoate + pyruvate + H(+)</text>
        <dbReference type="Rhea" id="RHEA:16201"/>
        <dbReference type="ChEBI" id="CHEBI:15361"/>
        <dbReference type="ChEBI" id="CHEBI:15378"/>
        <dbReference type="ChEBI" id="CHEBI:17836"/>
        <dbReference type="ChEBI" id="CHEBI:58406"/>
        <dbReference type="EC" id="4.1.3.38"/>
    </reaction>
</comment>
<dbReference type="AlphaFoldDB" id="A0A5C8ZNC3"/>
<evidence type="ECO:0000256" key="5">
    <source>
        <dbReference type="ARBA" id="ARBA00022909"/>
    </source>
</evidence>
<dbReference type="InterPro" id="IPR043131">
    <property type="entry name" value="BCAT-like_N"/>
</dbReference>
<evidence type="ECO:0000256" key="3">
    <source>
        <dbReference type="ARBA" id="ARBA00011738"/>
    </source>
</evidence>
<dbReference type="PANTHER" id="PTHR42743">
    <property type="entry name" value="AMINO-ACID AMINOTRANSFERASE"/>
    <property type="match status" value="1"/>
</dbReference>
<comment type="cofactor">
    <cofactor evidence="1">
        <name>pyridoxal 5'-phosphate</name>
        <dbReference type="ChEBI" id="CHEBI:597326"/>
    </cofactor>
</comment>
<reference evidence="11 12" key="1">
    <citation type="submission" date="2019-08" db="EMBL/GenBank/DDBJ databases">
        <title>Parahaliea maris sp. nov., isolated from the surface seawater.</title>
        <authorList>
            <person name="Liu Y."/>
        </authorList>
    </citation>
    <scope>NUCLEOTIDE SEQUENCE [LARGE SCALE GENOMIC DNA]</scope>
    <source>
        <strain evidence="11 12">HSLHS9</strain>
    </source>
</reference>
<comment type="caution">
    <text evidence="11">The sequence shown here is derived from an EMBL/GenBank/DDBJ whole genome shotgun (WGS) entry which is preliminary data.</text>
</comment>
<evidence type="ECO:0000313" key="11">
    <source>
        <dbReference type="EMBL" id="TXS89057.1"/>
    </source>
</evidence>
<dbReference type="RefSeq" id="WP_148070356.1">
    <property type="nucleotide sequence ID" value="NZ_VRZA01000012.1"/>
</dbReference>
<dbReference type="Gene3D" id="3.20.10.10">
    <property type="entry name" value="D-amino Acid Aminotransferase, subunit A, domain 2"/>
    <property type="match status" value="1"/>
</dbReference>